<accession>A0A124GPB0</accession>
<keyword evidence="1" id="KW-0496">Mitochondrion</keyword>
<dbReference type="AlphaFoldDB" id="A0A124GPB0"/>
<reference evidence="1" key="1">
    <citation type="journal article" date="2015" name="Genome Biol. Evol.">
        <title>Organellar Genomes of White Spruce (Picea glauca): Assembly and Annotation.</title>
        <authorList>
            <person name="Jackman S.D."/>
            <person name="Warren R.L."/>
            <person name="Gibb E.A."/>
            <person name="Vandervalk B.P."/>
            <person name="Mohamadi H."/>
            <person name="Chu J."/>
            <person name="Raymond A."/>
            <person name="Pleasance S."/>
            <person name="Coope R."/>
            <person name="Wildung M.R."/>
            <person name="Ritland C.E."/>
            <person name="Bousquet J."/>
            <person name="Jones S.J."/>
            <person name="Bohlmann J."/>
            <person name="Birol I."/>
        </authorList>
    </citation>
    <scope>NUCLEOTIDE SEQUENCE [LARGE SCALE GENOMIC DNA]</scope>
    <source>
        <tissue evidence="1">Flushing bud</tissue>
    </source>
</reference>
<evidence type="ECO:0000313" key="1">
    <source>
        <dbReference type="EMBL" id="KUM51411.1"/>
    </source>
</evidence>
<geneLocation type="mitochondrion" evidence="1"/>
<protein>
    <submittedName>
        <fullName evidence="1">Uncharacterized protein</fullName>
    </submittedName>
</protein>
<gene>
    <name evidence="1" type="ORF">ABT39_MTgene1259</name>
</gene>
<proteinExistence type="predicted"/>
<sequence length="42" mass="4633">MYVAPTTVTLQLGVMLQLRVIRKTHSDSPLFSSSRLTAKATN</sequence>
<dbReference type="EMBL" id="LKAM01000001">
    <property type="protein sequence ID" value="KUM51411.1"/>
    <property type="molecule type" value="Genomic_DNA"/>
</dbReference>
<comment type="caution">
    <text evidence="1">The sequence shown here is derived from an EMBL/GenBank/DDBJ whole genome shotgun (WGS) entry which is preliminary data.</text>
</comment>
<organism evidence="1">
    <name type="scientific">Picea glauca</name>
    <name type="common">White spruce</name>
    <name type="synonym">Pinus glauca</name>
    <dbReference type="NCBI Taxonomy" id="3330"/>
    <lineage>
        <taxon>Eukaryota</taxon>
        <taxon>Viridiplantae</taxon>
        <taxon>Streptophyta</taxon>
        <taxon>Embryophyta</taxon>
        <taxon>Tracheophyta</taxon>
        <taxon>Spermatophyta</taxon>
        <taxon>Pinopsida</taxon>
        <taxon>Pinidae</taxon>
        <taxon>Conifers I</taxon>
        <taxon>Pinales</taxon>
        <taxon>Pinaceae</taxon>
        <taxon>Picea</taxon>
    </lineage>
</organism>
<name>A0A124GPB0_PICGL</name>